<dbReference type="InterPro" id="IPR036259">
    <property type="entry name" value="MFS_trans_sf"/>
</dbReference>
<feature type="transmembrane region" description="Helical" evidence="1">
    <location>
        <begin position="311"/>
        <end position="330"/>
    </location>
</feature>
<dbReference type="GO" id="GO:0006814">
    <property type="term" value="P:sodium ion transport"/>
    <property type="evidence" value="ECO:0007669"/>
    <property type="project" value="InterPro"/>
</dbReference>
<name>A0A0E3GQZ5_CLOSL</name>
<feature type="transmembrane region" description="Helical" evidence="1">
    <location>
        <begin position="125"/>
        <end position="146"/>
    </location>
</feature>
<dbReference type="STRING" id="1548.CSCA_2306"/>
<gene>
    <name evidence="2" type="ORF">CSCA_2306</name>
</gene>
<accession>A0A0E3GQZ5</accession>
<dbReference type="AlphaFoldDB" id="A0A0E3GQZ5"/>
<dbReference type="EMBL" id="CP009933">
    <property type="protein sequence ID" value="AKA69431.1"/>
    <property type="molecule type" value="Genomic_DNA"/>
</dbReference>
<dbReference type="HOGENOM" id="CLU_027408_0_3_9"/>
<feature type="transmembrane region" description="Helical" evidence="1">
    <location>
        <begin position="167"/>
        <end position="185"/>
    </location>
</feature>
<keyword evidence="1" id="KW-1133">Transmembrane helix</keyword>
<evidence type="ECO:0000256" key="1">
    <source>
        <dbReference type="SAM" id="Phobius"/>
    </source>
</evidence>
<dbReference type="PANTHER" id="PTHR11328:SF24">
    <property type="entry name" value="MAJOR FACILITATOR SUPERFAMILY (MFS) PROFILE DOMAIN-CONTAINING PROTEIN"/>
    <property type="match status" value="1"/>
</dbReference>
<dbReference type="Gene3D" id="1.20.1250.20">
    <property type="entry name" value="MFS general substrate transporter like domains"/>
    <property type="match status" value="2"/>
</dbReference>
<sequence>MEAKTINLYEKSGDNPGFYKLPTKEVIGYSLVDGGMNLVFQSILMFLTFYYTDVYGLTAAEVSVMFLISRGWDMIWDPTMGIIAERMNPKHGKYKSYLIYGAIPFALAGILTFTVPNLGHTGKLIWAYATYNLLLTLYTFIINPYVSCTTVMTADPMERTRLNSIRMMFAQSGGVIVALFIPILSQIFGRGDAAKGYQMTIILLSVICGAILLYSYTTLHERIRVKSHLDPVNLKGFINQITHNQPGVVLFLLFVGVYAFSSIQSASGIYYMTYNVNRKDLVALFSMLNVLPSVVAVPFVPMLFRHIKKKNTVVLGLFLGAIGSAVLYIIPVSQITVMMIAKSVASFGYGILMGSLWSIIPDAVEYAEYNTGKRHAAVVYSLITLGLKVSLAVGGVIPTLILANVGYIPNVTQTAKSLNGILIMTSILPAVVCVVTLIIFMTFYNLTEERVADIMAELDVRHKNDKENCLVELVEEIPDQSIKL</sequence>
<dbReference type="GO" id="GO:0015293">
    <property type="term" value="F:symporter activity"/>
    <property type="evidence" value="ECO:0007669"/>
    <property type="project" value="InterPro"/>
</dbReference>
<dbReference type="Pfam" id="PF13347">
    <property type="entry name" value="MFS_2"/>
    <property type="match status" value="1"/>
</dbReference>
<keyword evidence="3" id="KW-1185">Reference proteome</keyword>
<dbReference type="GO" id="GO:0008643">
    <property type="term" value="P:carbohydrate transport"/>
    <property type="evidence" value="ECO:0007669"/>
    <property type="project" value="InterPro"/>
</dbReference>
<keyword evidence="1" id="KW-0812">Transmembrane</keyword>
<dbReference type="GO" id="GO:0005886">
    <property type="term" value="C:plasma membrane"/>
    <property type="evidence" value="ECO:0007669"/>
    <property type="project" value="TreeGrafter"/>
</dbReference>
<feature type="transmembrane region" description="Helical" evidence="1">
    <location>
        <begin position="97"/>
        <end position="119"/>
    </location>
</feature>
<feature type="transmembrane region" description="Helical" evidence="1">
    <location>
        <begin position="197"/>
        <end position="216"/>
    </location>
</feature>
<dbReference type="NCBIfam" id="TIGR00792">
    <property type="entry name" value="gph"/>
    <property type="match status" value="1"/>
</dbReference>
<reference evidence="2 3" key="1">
    <citation type="journal article" date="2015" name="J. Biotechnol.">
        <title>Complete genome sequence of a malodorant-producing acetogen, Clostridium scatologenes ATCC 25775(T).</title>
        <authorList>
            <person name="Zhu Z."/>
            <person name="Guo T."/>
            <person name="Zheng H."/>
            <person name="Song T."/>
            <person name="Ouyang P."/>
            <person name="Xie J."/>
        </authorList>
    </citation>
    <scope>NUCLEOTIDE SEQUENCE [LARGE SCALE GENOMIC DNA]</scope>
    <source>
        <strain evidence="2 3">ATCC 25775</strain>
    </source>
</reference>
<proteinExistence type="predicted"/>
<feature type="transmembrane region" description="Helical" evidence="1">
    <location>
        <begin position="336"/>
        <end position="357"/>
    </location>
</feature>
<feature type="transmembrane region" description="Helical" evidence="1">
    <location>
        <begin position="283"/>
        <end position="304"/>
    </location>
</feature>
<protein>
    <submittedName>
        <fullName evidence="2">Sugar (Glycoside-Pentoside-Hexuronide) transporter</fullName>
    </submittedName>
</protein>
<evidence type="ECO:0000313" key="3">
    <source>
        <dbReference type="Proteomes" id="UP000033115"/>
    </source>
</evidence>
<dbReference type="SUPFAM" id="SSF103473">
    <property type="entry name" value="MFS general substrate transporter"/>
    <property type="match status" value="1"/>
</dbReference>
<evidence type="ECO:0000313" key="2">
    <source>
        <dbReference type="EMBL" id="AKA69431.1"/>
    </source>
</evidence>
<feature type="transmembrane region" description="Helical" evidence="1">
    <location>
        <begin position="421"/>
        <end position="446"/>
    </location>
</feature>
<dbReference type="CDD" id="cd17332">
    <property type="entry name" value="MFS_MelB_like"/>
    <property type="match status" value="1"/>
</dbReference>
<dbReference type="KEGG" id="csq:CSCA_2306"/>
<dbReference type="InterPro" id="IPR039672">
    <property type="entry name" value="MFS_2"/>
</dbReference>
<keyword evidence="1" id="KW-0472">Membrane</keyword>
<feature type="transmembrane region" description="Helical" evidence="1">
    <location>
        <begin position="26"/>
        <end position="51"/>
    </location>
</feature>
<dbReference type="Proteomes" id="UP000033115">
    <property type="component" value="Chromosome"/>
</dbReference>
<organism evidence="2 3">
    <name type="scientific">Clostridium scatologenes</name>
    <dbReference type="NCBI Taxonomy" id="1548"/>
    <lineage>
        <taxon>Bacteria</taxon>
        <taxon>Bacillati</taxon>
        <taxon>Bacillota</taxon>
        <taxon>Clostridia</taxon>
        <taxon>Eubacteriales</taxon>
        <taxon>Clostridiaceae</taxon>
        <taxon>Clostridium</taxon>
    </lineage>
</organism>
<feature type="transmembrane region" description="Helical" evidence="1">
    <location>
        <begin position="248"/>
        <end position="271"/>
    </location>
</feature>
<dbReference type="PANTHER" id="PTHR11328">
    <property type="entry name" value="MAJOR FACILITATOR SUPERFAMILY DOMAIN-CONTAINING PROTEIN"/>
    <property type="match status" value="1"/>
</dbReference>
<dbReference type="RefSeq" id="WP_029160200.1">
    <property type="nucleotide sequence ID" value="NZ_CP009933.1"/>
</dbReference>
<dbReference type="InterPro" id="IPR001927">
    <property type="entry name" value="Na/Gal_symport"/>
</dbReference>
<feature type="transmembrane region" description="Helical" evidence="1">
    <location>
        <begin position="378"/>
        <end position="401"/>
    </location>
</feature>